<feature type="transmembrane region" description="Helical" evidence="1">
    <location>
        <begin position="5"/>
        <end position="29"/>
    </location>
</feature>
<sequence length="70" mass="8225">MDKRIFSFCIILIAVISLFSLTIISNFMIQQSTIMDTHYYIQYMANLSSVYLSLFFLALLAFVLFLKKNR</sequence>
<feature type="transmembrane region" description="Helical" evidence="1">
    <location>
        <begin position="49"/>
        <end position="66"/>
    </location>
</feature>
<evidence type="ECO:0000313" key="3">
    <source>
        <dbReference type="Proteomes" id="UP000199410"/>
    </source>
</evidence>
<keyword evidence="1" id="KW-0812">Transmembrane</keyword>
<dbReference type="Proteomes" id="UP000199410">
    <property type="component" value="Unassembled WGS sequence"/>
</dbReference>
<comment type="caution">
    <text evidence="2">The sequence shown here is derived from an EMBL/GenBank/DDBJ whole genome shotgun (WGS) entry which is preliminary data.</text>
</comment>
<name>A0A1H9FBN4_9BACI</name>
<organism evidence="2 3">
    <name type="scientific">Lysinibacillus fusiformis</name>
    <dbReference type="NCBI Taxonomy" id="28031"/>
    <lineage>
        <taxon>Bacteria</taxon>
        <taxon>Bacillati</taxon>
        <taxon>Bacillota</taxon>
        <taxon>Bacilli</taxon>
        <taxon>Bacillales</taxon>
        <taxon>Bacillaceae</taxon>
        <taxon>Lysinibacillus</taxon>
    </lineage>
</organism>
<keyword evidence="1" id="KW-0472">Membrane</keyword>
<evidence type="ECO:0000256" key="1">
    <source>
        <dbReference type="SAM" id="Phobius"/>
    </source>
</evidence>
<accession>A0A1H9FBN4</accession>
<protein>
    <submittedName>
        <fullName evidence="2">Uncharacterized protein</fullName>
    </submittedName>
</protein>
<keyword evidence="1" id="KW-1133">Transmembrane helix</keyword>
<gene>
    <name evidence="2" type="ORF">SAMN02787113_01558</name>
</gene>
<evidence type="ECO:0000313" key="2">
    <source>
        <dbReference type="EMBL" id="SEQ35361.1"/>
    </source>
</evidence>
<proteinExistence type="predicted"/>
<reference evidence="2 3" key="1">
    <citation type="submission" date="2016-10" db="EMBL/GenBank/DDBJ databases">
        <authorList>
            <person name="Varghese N."/>
            <person name="Submissions S."/>
        </authorList>
    </citation>
    <scope>NUCLEOTIDE SEQUENCE [LARGE SCALE GENOMIC DNA]</scope>
    <source>
        <strain evidence="2 3">TC-13</strain>
    </source>
</reference>
<dbReference type="AlphaFoldDB" id="A0A1H9FBN4"/>
<dbReference type="EMBL" id="FOEL01000004">
    <property type="protein sequence ID" value="SEQ35361.1"/>
    <property type="molecule type" value="Genomic_DNA"/>
</dbReference>